<evidence type="ECO:0000259" key="2">
    <source>
        <dbReference type="Pfam" id="PF13391"/>
    </source>
</evidence>
<name>A0AAD5WY93_9FUNG</name>
<reference evidence="3" key="1">
    <citation type="submission" date="2020-05" db="EMBL/GenBank/DDBJ databases">
        <title>Phylogenomic resolution of chytrid fungi.</title>
        <authorList>
            <person name="Stajich J.E."/>
            <person name="Amses K."/>
            <person name="Simmons R."/>
            <person name="Seto K."/>
            <person name="Myers J."/>
            <person name="Bonds A."/>
            <person name="Quandt C.A."/>
            <person name="Barry K."/>
            <person name="Liu P."/>
            <person name="Grigoriev I."/>
            <person name="Longcore J.E."/>
            <person name="James T.Y."/>
        </authorList>
    </citation>
    <scope>NUCLEOTIDE SEQUENCE</scope>
    <source>
        <strain evidence="3">JEL0318</strain>
    </source>
</reference>
<feature type="region of interest" description="Disordered" evidence="1">
    <location>
        <begin position="173"/>
        <end position="201"/>
    </location>
</feature>
<sequence length="226" mass="25386">MLLAAATAVGITKPRNHIEDKKTFQAKFKAACMIRDRCCVVTGTPMKLEAAHVLSPPFAEIYKQYLRREPTVKKVTGPVDYTPTYDVGNGIMLAEGIHRSYNNFDFSIWNDNGQLRTFVFKPCDVPHNSPIIMPQTLSVKKWEKNYVDRFPHSNLFEEHLKEAILRHLLAAGEGKEGDGGEEGQERVVSAGSEVEEEEYAGMSVEDKALNRAWASGDTLVEDDFFC</sequence>
<evidence type="ECO:0000256" key="1">
    <source>
        <dbReference type="SAM" id="MobiDB-lite"/>
    </source>
</evidence>
<dbReference type="InterPro" id="IPR003615">
    <property type="entry name" value="HNH_nuc"/>
</dbReference>
<evidence type="ECO:0000313" key="4">
    <source>
        <dbReference type="Proteomes" id="UP001212841"/>
    </source>
</evidence>
<dbReference type="Pfam" id="PF13391">
    <property type="entry name" value="HNH_2"/>
    <property type="match status" value="1"/>
</dbReference>
<proteinExistence type="predicted"/>
<comment type="caution">
    <text evidence="3">The sequence shown here is derived from an EMBL/GenBank/DDBJ whole genome shotgun (WGS) entry which is preliminary data.</text>
</comment>
<protein>
    <recommendedName>
        <fullName evidence="2">HNH nuclease domain-containing protein</fullName>
    </recommendedName>
</protein>
<feature type="domain" description="HNH nuclease" evidence="2">
    <location>
        <begin position="39"/>
        <end position="108"/>
    </location>
</feature>
<accession>A0AAD5WY93</accession>
<dbReference type="AlphaFoldDB" id="A0AAD5WY93"/>
<gene>
    <name evidence="3" type="ORF">HK097_002743</name>
</gene>
<evidence type="ECO:0000313" key="3">
    <source>
        <dbReference type="EMBL" id="KAJ3039745.1"/>
    </source>
</evidence>
<dbReference type="Proteomes" id="UP001212841">
    <property type="component" value="Unassembled WGS sequence"/>
</dbReference>
<organism evidence="3 4">
    <name type="scientific">Rhizophlyctis rosea</name>
    <dbReference type="NCBI Taxonomy" id="64517"/>
    <lineage>
        <taxon>Eukaryota</taxon>
        <taxon>Fungi</taxon>
        <taxon>Fungi incertae sedis</taxon>
        <taxon>Chytridiomycota</taxon>
        <taxon>Chytridiomycota incertae sedis</taxon>
        <taxon>Chytridiomycetes</taxon>
        <taxon>Rhizophlyctidales</taxon>
        <taxon>Rhizophlyctidaceae</taxon>
        <taxon>Rhizophlyctis</taxon>
    </lineage>
</organism>
<keyword evidence="4" id="KW-1185">Reference proteome</keyword>
<dbReference type="EMBL" id="JADGJD010001608">
    <property type="protein sequence ID" value="KAJ3039745.1"/>
    <property type="molecule type" value="Genomic_DNA"/>
</dbReference>